<proteinExistence type="predicted"/>
<dbReference type="EMBL" id="JAENIO010000036">
    <property type="protein sequence ID" value="MBK1834940.1"/>
    <property type="molecule type" value="Genomic_DNA"/>
</dbReference>
<protein>
    <submittedName>
        <fullName evidence="1">Uncharacterized protein</fullName>
    </submittedName>
</protein>
<evidence type="ECO:0000313" key="2">
    <source>
        <dbReference type="Proteomes" id="UP000604083"/>
    </source>
</evidence>
<keyword evidence="2" id="KW-1185">Reference proteome</keyword>
<evidence type="ECO:0000313" key="1">
    <source>
        <dbReference type="EMBL" id="MBK1834940.1"/>
    </source>
</evidence>
<gene>
    <name evidence="1" type="ORF">JIN78_12795</name>
</gene>
<dbReference type="RefSeq" id="WP_200392374.1">
    <property type="nucleotide sequence ID" value="NZ_JAENIO010000036.1"/>
</dbReference>
<dbReference type="Proteomes" id="UP000604083">
    <property type="component" value="Unassembled WGS sequence"/>
</dbReference>
<dbReference type="AlphaFoldDB" id="A0A934RQ62"/>
<name>A0A934RQ62_9BACT</name>
<organism evidence="1 2">
    <name type="scientific">Roseibacillus ishigakijimensis</name>
    <dbReference type="NCBI Taxonomy" id="454146"/>
    <lineage>
        <taxon>Bacteria</taxon>
        <taxon>Pseudomonadati</taxon>
        <taxon>Verrucomicrobiota</taxon>
        <taxon>Verrucomicrobiia</taxon>
        <taxon>Verrucomicrobiales</taxon>
        <taxon>Verrucomicrobiaceae</taxon>
        <taxon>Roseibacillus</taxon>
    </lineage>
</organism>
<sequence length="78" mass="8999">MDLTSEQIRQDAANCDARKVEQARRMSPREKFFAGAELFDDACQVTLAGLRAQYPTFSSQDLRKELKRLLEMTEKMGR</sequence>
<reference evidence="1" key="1">
    <citation type="submission" date="2021-01" db="EMBL/GenBank/DDBJ databases">
        <title>Modified the classification status of verrucomicrobia.</title>
        <authorList>
            <person name="Feng X."/>
        </authorList>
    </citation>
    <scope>NUCLEOTIDE SEQUENCE</scope>
    <source>
        <strain evidence="1">KCTC 12986</strain>
    </source>
</reference>
<accession>A0A934RQ62</accession>
<comment type="caution">
    <text evidence="1">The sequence shown here is derived from an EMBL/GenBank/DDBJ whole genome shotgun (WGS) entry which is preliminary data.</text>
</comment>